<name>A0A7S7YS55_9GAMM</name>
<evidence type="ECO:0000313" key="3">
    <source>
        <dbReference type="Proteomes" id="UP000305729"/>
    </source>
</evidence>
<evidence type="ECO:0000256" key="1">
    <source>
        <dbReference type="SAM" id="SignalP"/>
    </source>
</evidence>
<accession>A0A7S7YS55</accession>
<evidence type="ECO:0000313" key="2">
    <source>
        <dbReference type="EMBL" id="QPB82560.1"/>
    </source>
</evidence>
<feature type="signal peptide" evidence="1">
    <location>
        <begin position="1"/>
        <end position="25"/>
    </location>
</feature>
<dbReference type="AlphaFoldDB" id="A0A7S7YS55"/>
<feature type="chain" id="PRO_5031382090" description="Fibronectin type-III domain-containing protein" evidence="1">
    <location>
        <begin position="26"/>
        <end position="519"/>
    </location>
</feature>
<dbReference type="RefSeq" id="WP_138539375.1">
    <property type="nucleotide sequence ID" value="NZ_CP045429.1"/>
</dbReference>
<proteinExistence type="predicted"/>
<keyword evidence="1" id="KW-0732">Signal</keyword>
<reference evidence="2 3" key="1">
    <citation type="submission" date="2019-10" db="EMBL/GenBank/DDBJ databases">
        <title>Pseudoalteromonas rubra S4059.</title>
        <authorList>
            <person name="Paulsen S."/>
            <person name="Wang X."/>
        </authorList>
    </citation>
    <scope>NUCLEOTIDE SEQUENCE [LARGE SCALE GENOMIC DNA]</scope>
    <source>
        <strain evidence="2 3">S4059</strain>
    </source>
</reference>
<dbReference type="EMBL" id="CP045429">
    <property type="protein sequence ID" value="QPB82560.1"/>
    <property type="molecule type" value="Genomic_DNA"/>
</dbReference>
<organism evidence="2 3">
    <name type="scientific">Pseudoalteromonas rubra</name>
    <dbReference type="NCBI Taxonomy" id="43658"/>
    <lineage>
        <taxon>Bacteria</taxon>
        <taxon>Pseudomonadati</taxon>
        <taxon>Pseudomonadota</taxon>
        <taxon>Gammaproteobacteria</taxon>
        <taxon>Alteromonadales</taxon>
        <taxon>Pseudoalteromonadaceae</taxon>
        <taxon>Pseudoalteromonas</taxon>
    </lineage>
</organism>
<dbReference type="Proteomes" id="UP000305729">
    <property type="component" value="Chromosome 1"/>
</dbReference>
<gene>
    <name evidence="2" type="ORF">CWC22_005960</name>
</gene>
<evidence type="ECO:0008006" key="4">
    <source>
        <dbReference type="Google" id="ProtNLM"/>
    </source>
</evidence>
<protein>
    <recommendedName>
        <fullName evidence="4">Fibronectin type-III domain-containing protein</fullName>
    </recommendedName>
</protein>
<dbReference type="InterPro" id="IPR013783">
    <property type="entry name" value="Ig-like_fold"/>
</dbReference>
<sequence>MSRYFKYRSMMSCAGLILASGPVLAVSLQMPSLVEYVLNDDPPYQNGSLWLPPVSQSDTVRLGWQIDAQAERFVLQQSNNGGVSWQTVYEGTEQDIELGGYTNGVYYFRVQACASGACTGYVKSASLKVAIPEAGPQSVVATKQGEEVNVAWQPRSSAPATQYRVYESLNGEEYQMVSATVQPRIQLQQAKVATTRYKVKACTDGLTCSRFSPASNEVGGLPAPENLSAVDKGAQGVQLSWQSVGTDTQDVYYQIDFSLNYSNWVVLANSTEPSYLMQPVPEGKIKFRVRACDKTSCYEVSQATNQISRFSSQACLDSTKGLNVFATNDGYYLRRQLAYTSSKILPGKVLIPYASQSHNSAAYWFVSKNSRDQWQLSNSDHQQFNNAKKQQSNMLVTCHLDPRSQRPTLQLKTVGSTQSIDLQADLLKGEDNSEQYFFFPSVVHIGQAADIRWQIPQGTECRYGELLFVGRGAGEFVAVKARNEGIEFICSSQGSAWPYLVPVNVRKLGAPKFVSPVRN</sequence>
<dbReference type="SUPFAM" id="SSF49265">
    <property type="entry name" value="Fibronectin type III"/>
    <property type="match status" value="1"/>
</dbReference>
<dbReference type="Gene3D" id="2.60.40.10">
    <property type="entry name" value="Immunoglobulins"/>
    <property type="match status" value="3"/>
</dbReference>
<dbReference type="InterPro" id="IPR036116">
    <property type="entry name" value="FN3_sf"/>
</dbReference>